<dbReference type="InterPro" id="IPR013830">
    <property type="entry name" value="SGNH_hydro"/>
</dbReference>
<dbReference type="PANTHER" id="PTHR30383:SF5">
    <property type="entry name" value="SGNH HYDROLASE-TYPE ESTERASE DOMAIN-CONTAINING PROTEIN"/>
    <property type="match status" value="1"/>
</dbReference>
<dbReference type="SUPFAM" id="SSF69318">
    <property type="entry name" value="Integrin alpha N-terminal domain"/>
    <property type="match status" value="2"/>
</dbReference>
<dbReference type="Pfam" id="PF13517">
    <property type="entry name" value="FG-GAP_3"/>
    <property type="match status" value="2"/>
</dbReference>
<dbReference type="PANTHER" id="PTHR30383">
    <property type="entry name" value="THIOESTERASE 1/PROTEASE 1/LYSOPHOSPHOLIPASE L1"/>
    <property type="match status" value="1"/>
</dbReference>
<organism evidence="4 5">
    <name type="scientific">Glonium stellatum</name>
    <dbReference type="NCBI Taxonomy" id="574774"/>
    <lineage>
        <taxon>Eukaryota</taxon>
        <taxon>Fungi</taxon>
        <taxon>Dikarya</taxon>
        <taxon>Ascomycota</taxon>
        <taxon>Pezizomycotina</taxon>
        <taxon>Dothideomycetes</taxon>
        <taxon>Pleosporomycetidae</taxon>
        <taxon>Gloniales</taxon>
        <taxon>Gloniaceae</taxon>
        <taxon>Glonium</taxon>
    </lineage>
</organism>
<dbReference type="SUPFAM" id="SSF52266">
    <property type="entry name" value="SGNH hydrolase"/>
    <property type="match status" value="1"/>
</dbReference>
<gene>
    <name evidence="4" type="ORF">AOQ84DRAFT_423813</name>
</gene>
<dbReference type="Pfam" id="PF13472">
    <property type="entry name" value="Lipase_GDSL_2"/>
    <property type="match status" value="1"/>
</dbReference>
<dbReference type="Gene3D" id="3.40.50.1110">
    <property type="entry name" value="SGNH hydrolase"/>
    <property type="match status" value="1"/>
</dbReference>
<dbReference type="InterPro" id="IPR013517">
    <property type="entry name" value="FG-GAP"/>
</dbReference>
<evidence type="ECO:0000313" key="4">
    <source>
        <dbReference type="EMBL" id="OCL02267.1"/>
    </source>
</evidence>
<dbReference type="InterPro" id="IPR051532">
    <property type="entry name" value="Ester_Hydrolysis_Enzymes"/>
</dbReference>
<accession>A0A8E2JM85</accession>
<sequence>MTLKPVHLSRKRSVKKGTKLRIPGIGDSINLKNDLSADEVVFVGTEAAYGTMDTNYFSGKTIIYIANYVRPSLQQRPNIVLLHAGTNDMNPSRAISTEGNDPNGAAERLGGLIDQIMKVCPDATVLVAMPISTCDQAQQPATVVFQSLIPGIVQQRRAAGNKGIAVDFTSFSMGLLRDRIHPTQEGYRVFGDFWYEFIEQIPSEWIEAPIGLDPDRPSVIIDLSANGSLDLNVPSPDWGTDPISVNSKSAVSDAASIAGFAGTRICDAFPHWQGTGNIALGLGRTRDWKYHKNWIQPGPNNLAPSKGTLGKAADGLHENPRFADYLWIHPTTGTNSGIIASGAGPARSVYFADLNGDGKDDYLVVNPNNGAVDVYWNYGPDSSWENGWKFVPAGQIASGVPHANLGTLRFPDINGDGRADYVYIGAGGSLGHWLNTGSKGGQDVLFNPSSIKLADLDGDGKDDFAYIDNERAIWLWWNRGAADSTMAIDGIRFADIDGDGLDDYTWVDPVSVAPLAYLNKGPNRDDVLGWLWLPLNDGKPIALGASAGSNIHFGDVDGDGKADYLVTDPRTGEPTAYLNGGPAPETPESWKWKPIESTATGLGPGKHVRFADIDGDGYVDYIFLRPNSGTTIYRNVYDENHLDKSWTPMPDADASGIGERPEEISFMTSTGKDGKADYIWTRPHDGKAFVHIDQYPRQPTWGS</sequence>
<dbReference type="InterPro" id="IPR028994">
    <property type="entry name" value="Integrin_alpha_N"/>
</dbReference>
<dbReference type="EMBL" id="KV750979">
    <property type="protein sequence ID" value="OCL02267.1"/>
    <property type="molecule type" value="Genomic_DNA"/>
</dbReference>
<evidence type="ECO:0000256" key="2">
    <source>
        <dbReference type="SAM" id="MobiDB-lite"/>
    </source>
</evidence>
<name>A0A8E2JM85_9PEZI</name>
<keyword evidence="5" id="KW-1185">Reference proteome</keyword>
<evidence type="ECO:0000256" key="1">
    <source>
        <dbReference type="ARBA" id="ARBA00022729"/>
    </source>
</evidence>
<evidence type="ECO:0000313" key="5">
    <source>
        <dbReference type="Proteomes" id="UP000250140"/>
    </source>
</evidence>
<dbReference type="OrthoDB" id="3915838at2759"/>
<protein>
    <submittedName>
        <fullName evidence="4">Carbohydrate esterase family 3 protein</fullName>
    </submittedName>
</protein>
<dbReference type="Gene3D" id="2.130.10.130">
    <property type="entry name" value="Integrin alpha, N-terminal"/>
    <property type="match status" value="2"/>
</dbReference>
<keyword evidence="1" id="KW-0732">Signal</keyword>
<dbReference type="AlphaFoldDB" id="A0A8E2JM85"/>
<feature type="domain" description="SGNH hydrolase-type esterase" evidence="3">
    <location>
        <begin position="57"/>
        <end position="189"/>
    </location>
</feature>
<reference evidence="4 5" key="1">
    <citation type="journal article" date="2016" name="Nat. Commun.">
        <title>Ectomycorrhizal ecology is imprinted in the genome of the dominant symbiotic fungus Cenococcum geophilum.</title>
        <authorList>
            <consortium name="DOE Joint Genome Institute"/>
            <person name="Peter M."/>
            <person name="Kohler A."/>
            <person name="Ohm R.A."/>
            <person name="Kuo A."/>
            <person name="Krutzmann J."/>
            <person name="Morin E."/>
            <person name="Arend M."/>
            <person name="Barry K.W."/>
            <person name="Binder M."/>
            <person name="Choi C."/>
            <person name="Clum A."/>
            <person name="Copeland A."/>
            <person name="Grisel N."/>
            <person name="Haridas S."/>
            <person name="Kipfer T."/>
            <person name="LaButti K."/>
            <person name="Lindquist E."/>
            <person name="Lipzen A."/>
            <person name="Maire R."/>
            <person name="Meier B."/>
            <person name="Mihaltcheva S."/>
            <person name="Molinier V."/>
            <person name="Murat C."/>
            <person name="Poggeler S."/>
            <person name="Quandt C.A."/>
            <person name="Sperisen C."/>
            <person name="Tritt A."/>
            <person name="Tisserant E."/>
            <person name="Crous P.W."/>
            <person name="Henrissat B."/>
            <person name="Nehls U."/>
            <person name="Egli S."/>
            <person name="Spatafora J.W."/>
            <person name="Grigoriev I.V."/>
            <person name="Martin F.M."/>
        </authorList>
    </citation>
    <scope>NUCLEOTIDE SEQUENCE [LARGE SCALE GENOMIC DNA]</scope>
    <source>
        <strain evidence="4 5">CBS 207.34</strain>
    </source>
</reference>
<dbReference type="Proteomes" id="UP000250140">
    <property type="component" value="Unassembled WGS sequence"/>
</dbReference>
<dbReference type="GO" id="GO:0004622">
    <property type="term" value="F:phosphatidylcholine lysophospholipase activity"/>
    <property type="evidence" value="ECO:0007669"/>
    <property type="project" value="TreeGrafter"/>
</dbReference>
<dbReference type="CDD" id="cd01833">
    <property type="entry name" value="XynB_like"/>
    <property type="match status" value="1"/>
</dbReference>
<feature type="region of interest" description="Disordered" evidence="2">
    <location>
        <begin position="565"/>
        <end position="587"/>
    </location>
</feature>
<evidence type="ECO:0000259" key="3">
    <source>
        <dbReference type="Pfam" id="PF13472"/>
    </source>
</evidence>
<dbReference type="InterPro" id="IPR036514">
    <property type="entry name" value="SGNH_hydro_sf"/>
</dbReference>
<proteinExistence type="predicted"/>